<gene>
    <name evidence="1" type="ordered locus">PXO_05441</name>
</gene>
<evidence type="ECO:0000313" key="1">
    <source>
        <dbReference type="EMBL" id="ACD57049.1"/>
    </source>
</evidence>
<dbReference type="RefSeq" id="WP_012443802.1">
    <property type="nucleotide sequence ID" value="NC_010717.2"/>
</dbReference>
<evidence type="ECO:0000313" key="2">
    <source>
        <dbReference type="Proteomes" id="UP000001740"/>
    </source>
</evidence>
<dbReference type="KEGG" id="xop:PXO_05441"/>
<protein>
    <submittedName>
        <fullName evidence="1">Putative ISXo8 transposase</fullName>
    </submittedName>
</protein>
<accession>A0A0K0GGB2</accession>
<organism evidence="1 2">
    <name type="scientific">Xanthomonas oryzae pv. oryzae (strain PXO99A)</name>
    <dbReference type="NCBI Taxonomy" id="360094"/>
    <lineage>
        <taxon>Bacteria</taxon>
        <taxon>Pseudomonadati</taxon>
        <taxon>Pseudomonadota</taxon>
        <taxon>Gammaproteobacteria</taxon>
        <taxon>Lysobacterales</taxon>
        <taxon>Lysobacteraceae</taxon>
        <taxon>Xanthomonas</taxon>
    </lineage>
</organism>
<dbReference type="EMBL" id="CP000967">
    <property type="protein sequence ID" value="ACD57049.1"/>
    <property type="molecule type" value="Genomic_DNA"/>
</dbReference>
<proteinExistence type="predicted"/>
<reference evidence="1 2" key="1">
    <citation type="journal article" date="2008" name="BMC Genomics">
        <title>Genome sequence and rapid evolution of the rice pathogen Xanthomonas oryzae pv. oryzae PXO99A.</title>
        <authorList>
            <person name="Salzberg S.L."/>
            <person name="Sommer D.D."/>
            <person name="Schatz M.C."/>
            <person name="Phillippy A.M."/>
            <person name="Rabinowicz P.D."/>
            <person name="Tsuge S."/>
            <person name="Furutani A."/>
            <person name="Ochiai H."/>
            <person name="Delcher A.L."/>
            <person name="Kelley D."/>
            <person name="Madupu R."/>
            <person name="Puiu D."/>
            <person name="Radune D."/>
            <person name="Shumway M."/>
            <person name="Trapnell C."/>
            <person name="Aparna G."/>
            <person name="Jha G."/>
            <person name="Pandey A."/>
            <person name="Patil P.B."/>
            <person name="Ishihara H."/>
            <person name="Meyer D.F."/>
            <person name="Szurek B."/>
            <person name="Verdier V."/>
            <person name="Koebnik R."/>
            <person name="Dow J.M."/>
            <person name="Ryan R.P."/>
            <person name="Hirata H."/>
            <person name="Tsuyumu S."/>
            <person name="Won Lee S."/>
            <person name="Seo Y.S."/>
            <person name="Sriariyanum M."/>
            <person name="Ronald P.C."/>
            <person name="Sonti R.V."/>
            <person name="Van Sluys M.A."/>
            <person name="Leach J.E."/>
            <person name="White F.F."/>
            <person name="Bogdanove A.J."/>
        </authorList>
    </citation>
    <scope>NUCLEOTIDE SEQUENCE [LARGE SCALE GENOMIC DNA]</scope>
    <source>
        <strain evidence="1 2">PXO99A</strain>
    </source>
</reference>
<name>A0A0K0GGB2_XANOP</name>
<sequence>MKKSKFTEEQMVRILRLPHISSCEIKHLVGQAVEEGARMGHASR</sequence>
<dbReference type="HOGENOM" id="CLU_3223920_0_0_6"/>
<dbReference type="Proteomes" id="UP000001740">
    <property type="component" value="Chromosome"/>
</dbReference>
<dbReference type="AlphaFoldDB" id="A0A0K0GGB2"/>